<accession>A0A9D7SAE6</accession>
<reference evidence="3 4" key="1">
    <citation type="submission" date="2020-10" db="EMBL/GenBank/DDBJ databases">
        <title>Connecting structure to function with the recovery of over 1000 high-quality activated sludge metagenome-assembled genomes encoding full-length rRNA genes using long-read sequencing.</title>
        <authorList>
            <person name="Singleton C.M."/>
            <person name="Petriglieri F."/>
            <person name="Kristensen J.M."/>
            <person name="Kirkegaard R.H."/>
            <person name="Michaelsen T.Y."/>
            <person name="Andersen M.H."/>
            <person name="Karst S.M."/>
            <person name="Dueholm M.S."/>
            <person name="Nielsen P.H."/>
            <person name="Albertsen M."/>
        </authorList>
    </citation>
    <scope>NUCLEOTIDE SEQUENCE [LARGE SCALE GENOMIC DNA]</scope>
    <source>
        <strain evidence="3">Ribe_18-Q3-R11-54_BAT3C.373</strain>
    </source>
</reference>
<dbReference type="EMBL" id="JADKFW010000014">
    <property type="protein sequence ID" value="MBK9718980.1"/>
    <property type="molecule type" value="Genomic_DNA"/>
</dbReference>
<evidence type="ECO:0000256" key="1">
    <source>
        <dbReference type="ARBA" id="ARBA00007637"/>
    </source>
</evidence>
<dbReference type="Proteomes" id="UP000808349">
    <property type="component" value="Unassembled WGS sequence"/>
</dbReference>
<name>A0A9D7SAE6_9BACT</name>
<evidence type="ECO:0000259" key="2">
    <source>
        <dbReference type="Pfam" id="PF01370"/>
    </source>
</evidence>
<dbReference type="SUPFAM" id="SSF51735">
    <property type="entry name" value="NAD(P)-binding Rossmann-fold domains"/>
    <property type="match status" value="1"/>
</dbReference>
<comment type="caution">
    <text evidence="3">The sequence shown here is derived from an EMBL/GenBank/DDBJ whole genome shotgun (WGS) entry which is preliminary data.</text>
</comment>
<dbReference type="InterPro" id="IPR051225">
    <property type="entry name" value="NAD(P)_epim/dehydratase"/>
</dbReference>
<feature type="domain" description="NAD-dependent epimerase/dehydratase" evidence="2">
    <location>
        <begin position="5"/>
        <end position="229"/>
    </location>
</feature>
<comment type="similarity">
    <text evidence="1">Belongs to the NAD(P)-dependent epimerase/dehydratase family.</text>
</comment>
<dbReference type="PANTHER" id="PTHR42687">
    <property type="entry name" value="L-THREONINE 3-DEHYDROGENASE"/>
    <property type="match status" value="1"/>
</dbReference>
<organism evidence="3 4">
    <name type="scientific">Candidatus Defluviibacterium haderslevense</name>
    <dbReference type="NCBI Taxonomy" id="2981993"/>
    <lineage>
        <taxon>Bacteria</taxon>
        <taxon>Pseudomonadati</taxon>
        <taxon>Bacteroidota</taxon>
        <taxon>Saprospiria</taxon>
        <taxon>Saprospirales</taxon>
        <taxon>Saprospiraceae</taxon>
        <taxon>Candidatus Defluviibacterium</taxon>
    </lineage>
</organism>
<dbReference type="InterPro" id="IPR001509">
    <property type="entry name" value="Epimerase_deHydtase"/>
</dbReference>
<dbReference type="GO" id="GO:0008743">
    <property type="term" value="F:L-threonine 3-dehydrogenase activity"/>
    <property type="evidence" value="ECO:0007669"/>
    <property type="project" value="TreeGrafter"/>
</dbReference>
<protein>
    <submittedName>
        <fullName evidence="3">NAD-dependent epimerase/dehydratase family protein</fullName>
    </submittedName>
</protein>
<gene>
    <name evidence="3" type="ORF">IPO85_15995</name>
</gene>
<proteinExistence type="inferred from homology"/>
<dbReference type="GO" id="GO:0006567">
    <property type="term" value="P:L-threonine catabolic process"/>
    <property type="evidence" value="ECO:0007669"/>
    <property type="project" value="TreeGrafter"/>
</dbReference>
<evidence type="ECO:0000313" key="3">
    <source>
        <dbReference type="EMBL" id="MBK9718980.1"/>
    </source>
</evidence>
<dbReference type="Pfam" id="PF01370">
    <property type="entry name" value="Epimerase"/>
    <property type="match status" value="1"/>
</dbReference>
<dbReference type="PANTHER" id="PTHR42687:SF1">
    <property type="entry name" value="L-THREONINE 3-DEHYDROGENASE, MITOCHONDRIAL"/>
    <property type="match status" value="1"/>
</dbReference>
<dbReference type="InterPro" id="IPR036291">
    <property type="entry name" value="NAD(P)-bd_dom_sf"/>
</dbReference>
<evidence type="ECO:0000313" key="4">
    <source>
        <dbReference type="Proteomes" id="UP000808349"/>
    </source>
</evidence>
<dbReference type="Gene3D" id="3.40.50.720">
    <property type="entry name" value="NAD(P)-binding Rossmann-like Domain"/>
    <property type="match status" value="1"/>
</dbReference>
<dbReference type="AlphaFoldDB" id="A0A9D7SAE6"/>
<sequence>MTTKILVLGSNGQIGTVLSEALRLKYDQKNVITSDIRPPKNPIGVFLHIDVLDKEAIRSAIIQHGITQIYHLAAILSASGEKNPSLTWKINMEGLINVLDLAVECKIERVFFPSSIAIYGPTTPKVNTPQFTSFIPSTVYGMSKLAGENWCEYYYTRYGLDVRSIRYPGVIGWQSLPEGGTTDYAVEIFHAALKNETYSCFLEANTRLPMIYMDDAIRATISLMEADSNALTVRTSYNLVGMSFTPLEIYEEIKKHFPEFKIMYNPDFRQAIAASWAESIDDHTAQHDWHWKPQYGLAKMTSDMFEHLRL</sequence>